<keyword evidence="1" id="KW-0998">Cell outer membrane</keyword>
<dbReference type="EMBL" id="FQVD01000002">
    <property type="protein sequence ID" value="SHE41894.1"/>
    <property type="molecule type" value="Genomic_DNA"/>
</dbReference>
<evidence type="ECO:0000259" key="3">
    <source>
        <dbReference type="Pfam" id="PF07715"/>
    </source>
</evidence>
<dbReference type="InterPro" id="IPR023996">
    <property type="entry name" value="TonB-dep_OMP_SusC/RagA"/>
</dbReference>
<dbReference type="Gene3D" id="2.170.130.10">
    <property type="entry name" value="TonB-dependent receptor, plug domain"/>
    <property type="match status" value="1"/>
</dbReference>
<dbReference type="InterPro" id="IPR008969">
    <property type="entry name" value="CarboxyPept-like_regulatory"/>
</dbReference>
<dbReference type="Pfam" id="PF13715">
    <property type="entry name" value="CarbopepD_reg_2"/>
    <property type="match status" value="1"/>
</dbReference>
<dbReference type="InterPro" id="IPR037066">
    <property type="entry name" value="Plug_dom_sf"/>
</dbReference>
<evidence type="ECO:0000313" key="5">
    <source>
        <dbReference type="Proteomes" id="UP000184436"/>
    </source>
</evidence>
<dbReference type="NCBIfam" id="TIGR04057">
    <property type="entry name" value="SusC_RagA_signa"/>
    <property type="match status" value="1"/>
</dbReference>
<dbReference type="PROSITE" id="PS52016">
    <property type="entry name" value="TONB_DEPENDENT_REC_3"/>
    <property type="match status" value="1"/>
</dbReference>
<dbReference type="NCBIfam" id="TIGR04056">
    <property type="entry name" value="OMP_RagA_SusC"/>
    <property type="match status" value="1"/>
</dbReference>
<organism evidence="4 5">
    <name type="scientific">Bacteroides faecichinchillae</name>
    <dbReference type="NCBI Taxonomy" id="871325"/>
    <lineage>
        <taxon>Bacteria</taxon>
        <taxon>Pseudomonadati</taxon>
        <taxon>Bacteroidota</taxon>
        <taxon>Bacteroidia</taxon>
        <taxon>Bacteroidales</taxon>
        <taxon>Bacteroidaceae</taxon>
        <taxon>Bacteroides</taxon>
    </lineage>
</organism>
<evidence type="ECO:0000256" key="1">
    <source>
        <dbReference type="PROSITE-ProRule" id="PRU01360"/>
    </source>
</evidence>
<keyword evidence="5" id="KW-1185">Reference proteome</keyword>
<reference evidence="4 5" key="1">
    <citation type="submission" date="2016-11" db="EMBL/GenBank/DDBJ databases">
        <authorList>
            <person name="Jaros S."/>
            <person name="Januszkiewicz K."/>
            <person name="Wedrychowicz H."/>
        </authorList>
    </citation>
    <scope>NUCLEOTIDE SEQUENCE [LARGE SCALE GENOMIC DNA]</scope>
    <source>
        <strain evidence="4 5">DSM 26883</strain>
    </source>
</reference>
<dbReference type="InterPro" id="IPR012910">
    <property type="entry name" value="Plug_dom"/>
</dbReference>
<accession>A0A1M4TBZ2</accession>
<feature type="signal peptide" evidence="2">
    <location>
        <begin position="1"/>
        <end position="20"/>
    </location>
</feature>
<dbReference type="SUPFAM" id="SSF49464">
    <property type="entry name" value="Carboxypeptidase regulatory domain-like"/>
    <property type="match status" value="1"/>
</dbReference>
<comment type="similarity">
    <text evidence="1">Belongs to the TonB-dependent receptor family.</text>
</comment>
<keyword evidence="1" id="KW-0812">Transmembrane</keyword>
<protein>
    <submittedName>
        <fullName evidence="4">TonB-linked outer membrane protein, SusC/RagA family</fullName>
    </submittedName>
</protein>
<evidence type="ECO:0000313" key="4">
    <source>
        <dbReference type="EMBL" id="SHE41894.1"/>
    </source>
</evidence>
<dbReference type="Pfam" id="PF07715">
    <property type="entry name" value="Plug"/>
    <property type="match status" value="1"/>
</dbReference>
<keyword evidence="1" id="KW-1134">Transmembrane beta strand</keyword>
<dbReference type="InterPro" id="IPR039426">
    <property type="entry name" value="TonB-dep_rcpt-like"/>
</dbReference>
<keyword evidence="2" id="KW-0732">Signal</keyword>
<proteinExistence type="inferred from homology"/>
<dbReference type="InterPro" id="IPR023997">
    <property type="entry name" value="TonB-dep_OMP_SusC/RagA_CS"/>
</dbReference>
<dbReference type="FunFam" id="2.60.40.1120:FF:000003">
    <property type="entry name" value="Outer membrane protein Omp121"/>
    <property type="match status" value="1"/>
</dbReference>
<keyword evidence="1" id="KW-0813">Transport</keyword>
<sequence>MKKIFLLFLLVIGCISASYAQEQQIEVTGIVTDVNKEPLIGVNITVKNMPGFGVMTDINGKYKIKVPDYSTLIFSYVGFQSKEVLVKDKRVIDVVMKEDENNVLDEVTVTGTGAQKKITVTGAVTTVDVSQLRTPSSSITNALAGNVPGILARQTSGQPGDNISEFWIRGISTFGAGSSALVLVDGFERDLNEVNVEDIETFSVLKDASATAIYGSRGANGVVLITTKRGKEGKTKVNVKVETSYSTRTKTPEFVDGVTYVNMVNEAFTTRSKPAPYSAEDVELFRNGLDPELFPNVDWMNLILKKGAPIYRATVDLSGGGTTARYFVSASYVDEGGMYKTDEGLKEYNTNANYRRWNYRMNIDLNLTKTTLLKVGVSGSLDKQNQPGGSASQIWISALSYNPIATPVKYKDGKWAAQGTGNQINPWFLVTQMGYAEKWNNKIQTTVNLEQDLKFITEGLKFYGRFGYDTNTYNTNSHIKWPDMWKAQNKRNAEGKLEYDKVVSEQLMVVNPHATGDRKEYLEAELHYNRTFGDHIVGGVMKYSQDKTVNTSENFEKNAIQAIERRHQGLAGRFTYGWKYRYFFDFNFGYNGSENFATGHQFGFFPAYSVAWNIAEEPIIKNNLKWMNMFKLRYSYGKVGNDYLSSRFPYLSTYKTEDKYGYYYGDIGTNSSTGAFYQGLTYSNFASTGITWEVAKKHDVGVDFSLFNDKFSGTVDYFHEQRDGIYMKRTFLPYSTGLLEYSPYANVGSVLSRGFDGNVAYNQKIGDVALTFRANMTYSKNEIKEYDEAYSHFDYKRNQGFRVDQLRGLIAEGLFVDYDDIRNSPKQTFGDVAPGDIKYKDVNGDGVIDSNDEVPIGATTRPNLIYGFGLSAQWKGFDFNLHFQGAGKSSFALYGSVAYPLSQQYWGNILTDVVGNYWSLGTNEDPNAKYPRLTFGGNSNNYRTSTYWMRDGSYLRLKNLELGYTLPTQWTRSLYLNKVRIYLMGTNLLTFSSFKLWDPEMGSGTGEKYPLSRTYTIGLTVNL</sequence>
<dbReference type="AlphaFoldDB" id="A0A1M4TBZ2"/>
<dbReference type="GO" id="GO:0009279">
    <property type="term" value="C:cell outer membrane"/>
    <property type="evidence" value="ECO:0007669"/>
    <property type="project" value="UniProtKB-SubCell"/>
</dbReference>
<dbReference type="FunFam" id="2.170.130.10:FF:000003">
    <property type="entry name" value="SusC/RagA family TonB-linked outer membrane protein"/>
    <property type="match status" value="1"/>
</dbReference>
<dbReference type="Proteomes" id="UP000184436">
    <property type="component" value="Unassembled WGS sequence"/>
</dbReference>
<dbReference type="SUPFAM" id="SSF56935">
    <property type="entry name" value="Porins"/>
    <property type="match status" value="1"/>
</dbReference>
<dbReference type="OrthoDB" id="1096764at2"/>
<evidence type="ECO:0000256" key="2">
    <source>
        <dbReference type="SAM" id="SignalP"/>
    </source>
</evidence>
<dbReference type="RefSeq" id="WP_025076339.1">
    <property type="nucleotide sequence ID" value="NZ_FQVD01000002.1"/>
</dbReference>
<feature type="chain" id="PRO_5030031045" evidence="2">
    <location>
        <begin position="21"/>
        <end position="1023"/>
    </location>
</feature>
<comment type="subcellular location">
    <subcellularLocation>
        <location evidence="1">Cell outer membrane</location>
        <topology evidence="1">Multi-pass membrane protein</topology>
    </subcellularLocation>
</comment>
<keyword evidence="1" id="KW-0472">Membrane</keyword>
<dbReference type="STRING" id="871325.SAMN05444349_10273"/>
<feature type="domain" description="TonB-dependent receptor plug" evidence="3">
    <location>
        <begin position="117"/>
        <end position="222"/>
    </location>
</feature>
<name>A0A1M4TBZ2_9BACE</name>
<gene>
    <name evidence="4" type="ORF">SAMN05444349_10273</name>
</gene>